<organism evidence="1 2">
    <name type="scientific">Lausannevirus</name>
    <dbReference type="NCBI Taxonomy" id="999883"/>
    <lineage>
        <taxon>Viruses</taxon>
        <taxon>Varidnaviria</taxon>
        <taxon>Bamfordvirae</taxon>
        <taxon>Nucleocytoviricota</taxon>
        <taxon>Megaviricetes</taxon>
        <taxon>Pimascovirales</taxon>
        <taxon>Pimascovirales incertae sedis</taxon>
        <taxon>Marseilleviridae</taxon>
        <taxon>Losannavirus</taxon>
        <taxon>Losannavirus lausannense</taxon>
    </lineage>
</organism>
<dbReference type="KEGG" id="vg:10399773"/>
<keyword evidence="2" id="KW-1185">Reference proteome</keyword>
<evidence type="ECO:0000313" key="2">
    <source>
        <dbReference type="Proteomes" id="UP000203366"/>
    </source>
</evidence>
<proteinExistence type="predicted"/>
<dbReference type="Proteomes" id="UP000203366">
    <property type="component" value="Segment"/>
</dbReference>
<protein>
    <submittedName>
        <fullName evidence="1">Uncharacterized protein</fullName>
    </submittedName>
</protein>
<name>F2WLB8_9VIRU</name>
<dbReference type="RefSeq" id="YP_004347153.1">
    <property type="nucleotide sequence ID" value="NC_015326.1"/>
</dbReference>
<dbReference type="EMBL" id="HQ113105">
    <property type="protein sequence ID" value="AEA07041.1"/>
    <property type="molecule type" value="Genomic_DNA"/>
</dbReference>
<sequence length="69" mass="7841">MFSMDFSILTNFSSLIIGLERFGYFPFLCMEKIPIPMRWSLAKGEVATSPFATSPNEIDSCLLRNFLVV</sequence>
<reference evidence="1 2" key="1">
    <citation type="journal article" date="2011" name="Environ. Microbiol.">
        <title>Lausannevirus, a giant amoebal virus encoding histone doublets.</title>
        <authorList>
            <person name="Thomas V."/>
            <person name="Bertelli C."/>
            <person name="Collyn F."/>
            <person name="Casson N."/>
            <person name="Telenti A."/>
            <person name="Goesmann A."/>
            <person name="Croxatto A."/>
            <person name="Greub G."/>
        </authorList>
    </citation>
    <scope>NUCLEOTIDE SEQUENCE [LARGE SCALE GENOMIC DNA]</scope>
    <source>
        <strain evidence="1">7715</strain>
    </source>
</reference>
<dbReference type="GeneID" id="10399773"/>
<accession>F2WLB8</accession>
<gene>
    <name evidence="1" type="ORF">LAU_0190</name>
</gene>
<evidence type="ECO:0000313" key="1">
    <source>
        <dbReference type="EMBL" id="AEA07041.1"/>
    </source>
</evidence>